<feature type="domain" description="Bacterial Ig" evidence="1">
    <location>
        <begin position="1648"/>
        <end position="1727"/>
    </location>
</feature>
<feature type="non-terminal residue" evidence="3">
    <location>
        <position position="1"/>
    </location>
</feature>
<evidence type="ECO:0000313" key="4">
    <source>
        <dbReference type="Proteomes" id="UP000294963"/>
    </source>
</evidence>
<evidence type="ECO:0000313" key="3">
    <source>
        <dbReference type="EMBL" id="TCM60881.1"/>
    </source>
</evidence>
<dbReference type="GO" id="GO:0030020">
    <property type="term" value="F:extracellular matrix structural constituent conferring tensile strength"/>
    <property type="evidence" value="ECO:0007669"/>
    <property type="project" value="TreeGrafter"/>
</dbReference>
<dbReference type="InterPro" id="IPR055014">
    <property type="entry name" value="BapA_Bap-like_C"/>
</dbReference>
<dbReference type="PANTHER" id="PTHR24023">
    <property type="entry name" value="COLLAGEN ALPHA"/>
    <property type="match status" value="1"/>
</dbReference>
<dbReference type="InterPro" id="IPR019960">
    <property type="entry name" value="T1SS_VCA0849"/>
</dbReference>
<proteinExistence type="predicted"/>
<dbReference type="Proteomes" id="UP000294963">
    <property type="component" value="Unassembled WGS sequence"/>
</dbReference>
<sequence length="2627" mass="273342">NGANGVAGKSAYEVAVDNGYTGTEQQWLTSLVGRNGTNGIDGAAGKSAYQIAVINGFVGDESAWLLSLVGAKGDQGEKGETGLSAYDLAVKEGFVGTITEWLQSQKGQDGSDGKDGVNGKSAYELAVDKGYTGSEDEWLLTLVGQDGINGTDGKNGANGANGVAGKSAYEVAVDNGYTGTEQQWLTSLVGSNGTNGIDGAAGKSAYEIAVINGFVGDESAWLLSLVGAKGDQGEKGETGLSAYDLAVKEGFVGTITEWLQSQKGQDGSDGKDGVNGKSAYELAVDKGYTGSEDEWLLTLVGQDGINGTDGKNGANGANGVAGKSAYEIAVDNGYTGTEQQWLTSLVGSNGTNGIDGAAGKSAYEIAVINGFVGDESAWLLSLVGAKGDQGEKGETGLSAYDLAVKEGFVGTITEWLQSQKGQDGSDGKDGVNGKSAYELAVDKGYTGSEDEWLLTLVGQDGINGTDGKNGANGANGVAGKSAYEIAVDNGYTGTEQQWLTSLVGRNGTNGIDGAAGKSAYQIAVINGFVGDESAWLLSLVGAKGDQGEKGETGLSAYDLAVKEGFVGTITEWLQSQKGQDGSDGKDGVNGKSAYELAVDKGYTGSEDEWLLTLVGQDGINGTDGKNGANGANGVAGKSAYEIAVENGYTGTEQQWLTSLVGSNGTKGIDGAAGKSAYQIAVINGFVGDESAWLLSLVGAKGDQGEKGETGLSAYDLAVKEGFVGTITEWLQSQKGQDGSDGKDGVNGKSAYELAVDKGYTGSEDEWLLTLVGQDGINGTDGKNGANGADGVAGKSAYEIAVENGYTGTEQQWLTSLVGSNGTNGIDGAAGKSAYEIAVINGFVGDESAWLLSLVGAKGDQGEKGETGLSAYDLAVKEGFVGSITEWLQSLEGKDAYTLEKPVIVVNADDELSGTAKAGEKVVILNGSGHIIAEQVVKADGTFSFSPNPLKDSIGSIYVTNDQGELSDSFTLVGAHDTTAPDIPVIEANDQNSLSGTAEPNSLVVLTVNGKQYSAQTDASGQWSFSPNPFVVENVAAGILHAQDAAGNKSNPVLVFKPVDSSPADILDSVTVLNDLNADDIINGSELGSDQKVQVLIKLGPDANVGTVISVNGDKYVLNNTDIAKGSITVKVPVREGENALNITAETASGQTDRLDSIINVNTDAGDVTVTHIVPESSLSINDTVHKDMIINASEATGTVVIVGQAAANATVQVTIAGVAQPWTVQADANGKWSIDLSSADIALLPEGSINIQVKATDTSGNSTAAIDNSAITIDREGPELKLTVEIDGTIRVDSLDTLYTKTSAAASLDDVAAALTSTTAGSFVVIDGRIKFVPQDDKFYGEIEVSLADGQLTDLAGNLNKTDSGSSTGKGLVDTAPVPDVVITSSEYNLLADETAVIKFTFSELITGFALEDIVVTGGTLGQLLQDPNNPLLYTAVFTPDVSNNLTANISVLADSYESATTGKLGKAGQLDQLITGDTLKPNSPFDVELNDDGNLVTGKADAGSIIVITNTAGVEIGRGIVENDGSFSVAVNPALTDGAIGHVSAQDDAGNKSASKDVIGLKDTIPPMTPILDAFDGVILTGTTEANAKVNITVGGQTVEVTADGQGRFSYNFNPTLINVEEVKVTATDAAGNTSAEAKTNAPDLTAPDAPLAELDSDNAVLSVETEPNAIVKVYDSAGNLLAEGPADANGHFSYTFDPALERGKILDITATDAAGNTSEKTTIRAGINDLFAAADNHVDILVLAEPKQIKNNNPSALDKGGFSVAKVGLGPVLELGVLDDIVKNSVQIEVGKDQVRNITVKGDATGITLGGTMDLYLYKFNESSQEWEQYAAKENWVVAWILAGVSKPTDFSLTEGKWMFVMSSGEGVQVLTKYTLKFSKDIVLDYGLADSVSGSASGNMLTDDDPIYGQDQLPPNSTLLTVNGIDISSNAPTVIHGLHGKLVVKTDGSYTYTVNDSFRGYGEKDVFTYKVTSPSGEVHEADLTFELDITAPESRLPIDNTVIMDAETIGVPKIPTDIPNSGSFSVLDLGLLGPILDANLIGSDGVMTFNVGENQVRELSFHGTGGSLLSLSTTFDLVIFKLDPKSGQLVQVHKSDKWFHIPLDLLGLGGAAMPKGDITLQFGEGTYVAMLQGKSSLGLVNGSNLSIQKDVIYDYDKPTEYKGTVSGDSTLDPNTILLQVKANGIVKDVEPGAVTKIKGQYGELLINADGSYTYNVSKPANAPADWKPAYGKIDSFQIVTQDSHGKTIIDHLNIEIGTHSANDDFADLKMINKNVQSSIEFHESDGALSNYGKSYSKEFDIQANQVGTESKLAVKGSSEGGLLGLGKKPFEISYTLLNTTTGKLYSGKSANAIDANLSAIDFNLPAGHYKLTITTPKEGNIEQIDYVNNILTLDSYAESVTSVTGSLLVNDLGAKNLDSISIDGKIISISDPNKGVKSFDIVGQFGTLTVNKDGTYSYKAKGGVYGTEYFSYETTSKVGLIETAVLEINVGKQVTASAYADQATGSVANDSFTMGASADTVIYNVLDNSIANAGGNAGNGVDKWTDFNASEGDKIDISKLLDGNQTADNIHDYVSYEDGMLKIDRNGQADYSGQPEGKSNYVDLISINTDKTLDELLNNNNIVWH</sequence>
<dbReference type="Pfam" id="PF17963">
    <property type="entry name" value="Big_9"/>
    <property type="match status" value="1"/>
</dbReference>
<feature type="domain" description="Bacterial Ig" evidence="1">
    <location>
        <begin position="904"/>
        <end position="971"/>
    </location>
</feature>
<dbReference type="Gene3D" id="2.60.40.10">
    <property type="entry name" value="Immunoglobulins"/>
    <property type="match status" value="6"/>
</dbReference>
<dbReference type="NCBIfam" id="TIGR01965">
    <property type="entry name" value="VCBS_repeat"/>
    <property type="match status" value="1"/>
</dbReference>
<gene>
    <name evidence="3" type="ORF">EC844_1301</name>
</gene>
<protein>
    <submittedName>
        <fullName evidence="3">Putative secreted protein (Type I secretion substrate)</fullName>
    </submittedName>
</protein>
<dbReference type="Pfam" id="PF17936">
    <property type="entry name" value="Big_6"/>
    <property type="match status" value="4"/>
</dbReference>
<dbReference type="InterPro" id="IPR050149">
    <property type="entry name" value="Collagen_superfamily"/>
</dbReference>
<dbReference type="InterPro" id="IPR010221">
    <property type="entry name" value="VCBS_dom"/>
</dbReference>
<dbReference type="Pfam" id="PF19078">
    <property type="entry name" value="Big_12"/>
    <property type="match status" value="1"/>
</dbReference>
<dbReference type="InterPro" id="IPR041498">
    <property type="entry name" value="Big_6"/>
</dbReference>
<dbReference type="InterPro" id="IPR044048">
    <property type="entry name" value="Big_12"/>
</dbReference>
<dbReference type="GO" id="GO:0005615">
    <property type="term" value="C:extracellular space"/>
    <property type="evidence" value="ECO:0007669"/>
    <property type="project" value="TreeGrafter"/>
</dbReference>
<name>A0A4R1XDK9_ACICA</name>
<feature type="domain" description="Bacterial Ig" evidence="1">
    <location>
        <begin position="1482"/>
        <end position="1559"/>
    </location>
</feature>
<organism evidence="3 4">
    <name type="scientific">Acinetobacter calcoaceticus</name>
    <dbReference type="NCBI Taxonomy" id="471"/>
    <lineage>
        <taxon>Bacteria</taxon>
        <taxon>Pseudomonadati</taxon>
        <taxon>Pseudomonadota</taxon>
        <taxon>Gammaproteobacteria</taxon>
        <taxon>Moraxellales</taxon>
        <taxon>Moraxellaceae</taxon>
        <taxon>Acinetobacter</taxon>
        <taxon>Acinetobacter calcoaceticus/baumannii complex</taxon>
    </lineage>
</organism>
<feature type="domain" description="Bacterial Ig-like" evidence="2">
    <location>
        <begin position="1378"/>
        <end position="1458"/>
    </location>
</feature>
<dbReference type="NCBIfam" id="NF045619">
    <property type="entry name" value="adhes_GNV_Cterm"/>
    <property type="match status" value="1"/>
</dbReference>
<accession>A0A4R1XDK9</accession>
<evidence type="ECO:0000259" key="2">
    <source>
        <dbReference type="Pfam" id="PF19078"/>
    </source>
</evidence>
<comment type="caution">
    <text evidence="3">The sequence shown here is derived from an EMBL/GenBank/DDBJ whole genome shotgun (WGS) entry which is preliminary data.</text>
</comment>
<dbReference type="InterPro" id="IPR013783">
    <property type="entry name" value="Ig-like_fold"/>
</dbReference>
<dbReference type="OrthoDB" id="8481600at2"/>
<dbReference type="GO" id="GO:0031012">
    <property type="term" value="C:extracellular matrix"/>
    <property type="evidence" value="ECO:0007669"/>
    <property type="project" value="TreeGrafter"/>
</dbReference>
<reference evidence="3 4" key="1">
    <citation type="submission" date="2019-03" db="EMBL/GenBank/DDBJ databases">
        <title>Genomic analyses of the natural microbiome of Caenorhabditis elegans.</title>
        <authorList>
            <person name="Samuel B."/>
        </authorList>
    </citation>
    <scope>NUCLEOTIDE SEQUENCE [LARGE SCALE GENOMIC DNA]</scope>
    <source>
        <strain evidence="3 4">JUb89</strain>
    </source>
</reference>
<feature type="domain" description="Bacterial Ig" evidence="1">
    <location>
        <begin position="1577"/>
        <end position="1645"/>
    </location>
</feature>
<dbReference type="PANTHER" id="PTHR24023:SF1082">
    <property type="entry name" value="COLLAGEN TRIPLE HELIX REPEAT"/>
    <property type="match status" value="1"/>
</dbReference>
<dbReference type="EMBL" id="SLVJ01000030">
    <property type="protein sequence ID" value="TCM60881.1"/>
    <property type="molecule type" value="Genomic_DNA"/>
</dbReference>
<dbReference type="NCBIfam" id="NF033510">
    <property type="entry name" value="Ca_tandemer"/>
    <property type="match status" value="5"/>
</dbReference>
<dbReference type="NCBIfam" id="TIGR03661">
    <property type="entry name" value="T1SS_VCA0849"/>
    <property type="match status" value="1"/>
</dbReference>
<dbReference type="GO" id="GO:0030198">
    <property type="term" value="P:extracellular matrix organization"/>
    <property type="evidence" value="ECO:0007669"/>
    <property type="project" value="TreeGrafter"/>
</dbReference>
<keyword evidence="4" id="KW-1185">Reference proteome</keyword>
<evidence type="ECO:0000259" key="1">
    <source>
        <dbReference type="Pfam" id="PF17936"/>
    </source>
</evidence>